<proteinExistence type="predicted"/>
<name>A0A0A8YU83_ARUDO</name>
<evidence type="ECO:0000313" key="1">
    <source>
        <dbReference type="EMBL" id="JAD26172.1"/>
    </source>
</evidence>
<reference evidence="1" key="1">
    <citation type="submission" date="2014-09" db="EMBL/GenBank/DDBJ databases">
        <authorList>
            <person name="Magalhaes I.L.F."/>
            <person name="Oliveira U."/>
            <person name="Santos F.R."/>
            <person name="Vidigal T.H.D.A."/>
            <person name="Brescovit A.D."/>
            <person name="Santos A.J."/>
        </authorList>
    </citation>
    <scope>NUCLEOTIDE SEQUENCE</scope>
    <source>
        <tissue evidence="1">Shoot tissue taken approximately 20 cm above the soil surface</tissue>
    </source>
</reference>
<dbReference type="AlphaFoldDB" id="A0A0A8YU83"/>
<sequence length="45" mass="5418">MPQQDNEKEKKESWSWVVHQSVVTASRAQHCDLRAQIFDYKKNRD</sequence>
<reference evidence="1" key="2">
    <citation type="journal article" date="2015" name="Data Brief">
        <title>Shoot transcriptome of the giant reed, Arundo donax.</title>
        <authorList>
            <person name="Barrero R.A."/>
            <person name="Guerrero F.D."/>
            <person name="Moolhuijzen P."/>
            <person name="Goolsby J.A."/>
            <person name="Tidwell J."/>
            <person name="Bellgard S.E."/>
            <person name="Bellgard M.I."/>
        </authorList>
    </citation>
    <scope>NUCLEOTIDE SEQUENCE</scope>
    <source>
        <tissue evidence="1">Shoot tissue taken approximately 20 cm above the soil surface</tissue>
    </source>
</reference>
<dbReference type="EMBL" id="GBRH01271723">
    <property type="protein sequence ID" value="JAD26172.1"/>
    <property type="molecule type" value="Transcribed_RNA"/>
</dbReference>
<protein>
    <submittedName>
        <fullName evidence="1">Uncharacterized protein</fullName>
    </submittedName>
</protein>
<accession>A0A0A8YU83</accession>
<organism evidence="1">
    <name type="scientific">Arundo donax</name>
    <name type="common">Giant reed</name>
    <name type="synonym">Donax arundinaceus</name>
    <dbReference type="NCBI Taxonomy" id="35708"/>
    <lineage>
        <taxon>Eukaryota</taxon>
        <taxon>Viridiplantae</taxon>
        <taxon>Streptophyta</taxon>
        <taxon>Embryophyta</taxon>
        <taxon>Tracheophyta</taxon>
        <taxon>Spermatophyta</taxon>
        <taxon>Magnoliopsida</taxon>
        <taxon>Liliopsida</taxon>
        <taxon>Poales</taxon>
        <taxon>Poaceae</taxon>
        <taxon>PACMAD clade</taxon>
        <taxon>Arundinoideae</taxon>
        <taxon>Arundineae</taxon>
        <taxon>Arundo</taxon>
    </lineage>
</organism>